<dbReference type="AlphaFoldDB" id="A0AAV0FEM6"/>
<keyword evidence="2" id="KW-0472">Membrane</keyword>
<keyword evidence="5" id="KW-1185">Reference proteome</keyword>
<feature type="chain" id="PRO_5043818658" evidence="3">
    <location>
        <begin position="25"/>
        <end position="142"/>
    </location>
</feature>
<protein>
    <submittedName>
        <fullName evidence="4">Uncharacterized protein</fullName>
    </submittedName>
</protein>
<keyword evidence="3" id="KW-0732">Signal</keyword>
<proteinExistence type="predicted"/>
<evidence type="ECO:0000256" key="3">
    <source>
        <dbReference type="SAM" id="SignalP"/>
    </source>
</evidence>
<evidence type="ECO:0000313" key="4">
    <source>
        <dbReference type="EMBL" id="CAH9133949.1"/>
    </source>
</evidence>
<keyword evidence="2" id="KW-0812">Transmembrane</keyword>
<feature type="region of interest" description="Disordered" evidence="1">
    <location>
        <begin position="41"/>
        <end position="88"/>
    </location>
</feature>
<evidence type="ECO:0000256" key="2">
    <source>
        <dbReference type="SAM" id="Phobius"/>
    </source>
</evidence>
<dbReference type="PANTHER" id="PTHR35725:SF4">
    <property type="entry name" value="CLASSICAL ARABINOGALACTAN PROTEIN 26"/>
    <property type="match status" value="1"/>
</dbReference>
<dbReference type="InterPro" id="IPR039346">
    <property type="entry name" value="AGP25/26"/>
</dbReference>
<name>A0AAV0FEM6_9ASTE</name>
<gene>
    <name evidence="4" type="ORF">CEPIT_LOCUS33336</name>
</gene>
<sequence length="142" mass="15113">MASTRLFINFFMIFLILQLPKSLSQQSLPTSTISAAPSLLPSLPQSSSPPTSSPDISPLFPSIAPTESSSQPTIPSSPSPPLADDDAAASPVPLPVALSPEPVVSSSVALHAPFIVLCLTLYWIFHISVWSGVYIYRSSNFM</sequence>
<evidence type="ECO:0000256" key="1">
    <source>
        <dbReference type="SAM" id="MobiDB-lite"/>
    </source>
</evidence>
<dbReference type="Proteomes" id="UP001152523">
    <property type="component" value="Unassembled WGS sequence"/>
</dbReference>
<dbReference type="EMBL" id="CAMAPF010000979">
    <property type="protein sequence ID" value="CAH9133949.1"/>
    <property type="molecule type" value="Genomic_DNA"/>
</dbReference>
<dbReference type="PANTHER" id="PTHR35725">
    <property type="entry name" value="CLASSICAL ARABINOGALACTAN PROTEIN 26"/>
    <property type="match status" value="1"/>
</dbReference>
<evidence type="ECO:0000313" key="5">
    <source>
        <dbReference type="Proteomes" id="UP001152523"/>
    </source>
</evidence>
<feature type="compositionally biased region" description="Low complexity" evidence="1">
    <location>
        <begin position="41"/>
        <end position="74"/>
    </location>
</feature>
<feature type="signal peptide" evidence="3">
    <location>
        <begin position="1"/>
        <end position="24"/>
    </location>
</feature>
<accession>A0AAV0FEM6</accession>
<feature type="transmembrane region" description="Helical" evidence="2">
    <location>
        <begin position="114"/>
        <end position="136"/>
    </location>
</feature>
<keyword evidence="2" id="KW-1133">Transmembrane helix</keyword>
<reference evidence="4" key="1">
    <citation type="submission" date="2022-07" db="EMBL/GenBank/DDBJ databases">
        <authorList>
            <person name="Macas J."/>
            <person name="Novak P."/>
            <person name="Neumann P."/>
        </authorList>
    </citation>
    <scope>NUCLEOTIDE SEQUENCE</scope>
</reference>
<organism evidence="4 5">
    <name type="scientific">Cuscuta epithymum</name>
    <dbReference type="NCBI Taxonomy" id="186058"/>
    <lineage>
        <taxon>Eukaryota</taxon>
        <taxon>Viridiplantae</taxon>
        <taxon>Streptophyta</taxon>
        <taxon>Embryophyta</taxon>
        <taxon>Tracheophyta</taxon>
        <taxon>Spermatophyta</taxon>
        <taxon>Magnoliopsida</taxon>
        <taxon>eudicotyledons</taxon>
        <taxon>Gunneridae</taxon>
        <taxon>Pentapetalae</taxon>
        <taxon>asterids</taxon>
        <taxon>lamiids</taxon>
        <taxon>Solanales</taxon>
        <taxon>Convolvulaceae</taxon>
        <taxon>Cuscuteae</taxon>
        <taxon>Cuscuta</taxon>
        <taxon>Cuscuta subgen. Cuscuta</taxon>
    </lineage>
</organism>
<comment type="caution">
    <text evidence="4">The sequence shown here is derived from an EMBL/GenBank/DDBJ whole genome shotgun (WGS) entry which is preliminary data.</text>
</comment>